<evidence type="ECO:0000313" key="2">
    <source>
        <dbReference type="EMBL" id="VDL66934.1"/>
    </source>
</evidence>
<sequence length="97" mass="11414">MLLYSGDVDTMCNWMGAEWFTTQYFNGSLGLGLPQRLPWYYYSDPTSEYLPTVAGYSRQYKKNIDVLTMRGSGHFVPLDRPVQAYQMIYNWINRSNY</sequence>
<reference evidence="2 3" key="2">
    <citation type="submission" date="2018-11" db="EMBL/GenBank/DDBJ databases">
        <authorList>
            <consortium name="Pathogen Informatics"/>
        </authorList>
    </citation>
    <scope>NUCLEOTIDE SEQUENCE [LARGE SCALE GENOMIC DNA]</scope>
</reference>
<dbReference type="InterPro" id="IPR029058">
    <property type="entry name" value="AB_hydrolase_fold"/>
</dbReference>
<keyword evidence="3" id="KW-1185">Reference proteome</keyword>
<dbReference type="STRING" id="27835.A0A0N4XLE2"/>
<dbReference type="GO" id="GO:0004185">
    <property type="term" value="F:serine-type carboxypeptidase activity"/>
    <property type="evidence" value="ECO:0007669"/>
    <property type="project" value="InterPro"/>
</dbReference>
<evidence type="ECO:0000313" key="4">
    <source>
        <dbReference type="WBParaSite" id="NBR_0000334401-mRNA-1"/>
    </source>
</evidence>
<protein>
    <submittedName>
        <fullName evidence="4">Serine carboxypeptidase</fullName>
    </submittedName>
</protein>
<dbReference type="SUPFAM" id="SSF53474">
    <property type="entry name" value="alpha/beta-Hydrolases"/>
    <property type="match status" value="1"/>
</dbReference>
<dbReference type="WBParaSite" id="NBR_0000334401-mRNA-1">
    <property type="protein sequence ID" value="NBR_0000334401-mRNA-1"/>
    <property type="gene ID" value="NBR_0000334401"/>
</dbReference>
<name>A0A0N4XLE2_NIPBR</name>
<reference evidence="4" key="1">
    <citation type="submission" date="2017-02" db="UniProtKB">
        <authorList>
            <consortium name="WormBaseParasite"/>
        </authorList>
    </citation>
    <scope>IDENTIFICATION</scope>
</reference>
<evidence type="ECO:0000313" key="3">
    <source>
        <dbReference type="Proteomes" id="UP000271162"/>
    </source>
</evidence>
<proteinExistence type="inferred from homology"/>
<evidence type="ECO:0000256" key="1">
    <source>
        <dbReference type="ARBA" id="ARBA00009431"/>
    </source>
</evidence>
<organism evidence="4">
    <name type="scientific">Nippostrongylus brasiliensis</name>
    <name type="common">Rat hookworm</name>
    <dbReference type="NCBI Taxonomy" id="27835"/>
    <lineage>
        <taxon>Eukaryota</taxon>
        <taxon>Metazoa</taxon>
        <taxon>Ecdysozoa</taxon>
        <taxon>Nematoda</taxon>
        <taxon>Chromadorea</taxon>
        <taxon>Rhabditida</taxon>
        <taxon>Rhabditina</taxon>
        <taxon>Rhabditomorpha</taxon>
        <taxon>Strongyloidea</taxon>
        <taxon>Heligmosomidae</taxon>
        <taxon>Nippostrongylus</taxon>
    </lineage>
</organism>
<dbReference type="GO" id="GO:0006508">
    <property type="term" value="P:proteolysis"/>
    <property type="evidence" value="ECO:0007669"/>
    <property type="project" value="InterPro"/>
</dbReference>
<dbReference type="AlphaFoldDB" id="A0A0N4XLE2"/>
<dbReference type="InterPro" id="IPR001563">
    <property type="entry name" value="Peptidase_S10"/>
</dbReference>
<gene>
    <name evidence="2" type="ORF">NBR_LOCUS3345</name>
</gene>
<comment type="similarity">
    <text evidence="1">Belongs to the peptidase S10 family.</text>
</comment>
<dbReference type="EMBL" id="UYSL01004912">
    <property type="protein sequence ID" value="VDL66934.1"/>
    <property type="molecule type" value="Genomic_DNA"/>
</dbReference>
<accession>A0A0N4XLE2</accession>
<dbReference type="Pfam" id="PF00450">
    <property type="entry name" value="Peptidase_S10"/>
    <property type="match status" value="1"/>
</dbReference>
<dbReference type="Gene3D" id="3.40.50.1820">
    <property type="entry name" value="alpha/beta hydrolase"/>
    <property type="match status" value="1"/>
</dbReference>
<dbReference type="Proteomes" id="UP000271162">
    <property type="component" value="Unassembled WGS sequence"/>
</dbReference>